<dbReference type="SUPFAM" id="SSF46955">
    <property type="entry name" value="Putative DNA-binding domain"/>
    <property type="match status" value="1"/>
</dbReference>
<keyword evidence="2" id="KW-0805">Transcription regulation</keyword>
<evidence type="ECO:0000313" key="6">
    <source>
        <dbReference type="EMBL" id="RUT35489.1"/>
    </source>
</evidence>
<feature type="domain" description="HTH merR-type" evidence="5">
    <location>
        <begin position="6"/>
        <end position="76"/>
    </location>
</feature>
<dbReference type="PANTHER" id="PTHR30204">
    <property type="entry name" value="REDOX-CYCLING DRUG-SENSING TRANSCRIPTIONAL ACTIVATOR SOXR"/>
    <property type="match status" value="1"/>
</dbReference>
<dbReference type="AlphaFoldDB" id="A0A433XN61"/>
<organism evidence="6 7">
    <name type="scientific">Paenibacillus zeisoli</name>
    <dbReference type="NCBI Taxonomy" id="2496267"/>
    <lineage>
        <taxon>Bacteria</taxon>
        <taxon>Bacillati</taxon>
        <taxon>Bacillota</taxon>
        <taxon>Bacilli</taxon>
        <taxon>Bacillales</taxon>
        <taxon>Paenibacillaceae</taxon>
        <taxon>Paenibacillus</taxon>
    </lineage>
</organism>
<dbReference type="InterPro" id="IPR029442">
    <property type="entry name" value="GyrI-like"/>
</dbReference>
<dbReference type="Proteomes" id="UP000272464">
    <property type="component" value="Unassembled WGS sequence"/>
</dbReference>
<dbReference type="InterPro" id="IPR010499">
    <property type="entry name" value="AraC_E-bd"/>
</dbReference>
<dbReference type="Gene3D" id="3.20.80.10">
    <property type="entry name" value="Regulatory factor, effector binding domain"/>
    <property type="match status" value="1"/>
</dbReference>
<dbReference type="PANTHER" id="PTHR30204:SF69">
    <property type="entry name" value="MERR-FAMILY TRANSCRIPTIONAL REGULATOR"/>
    <property type="match status" value="1"/>
</dbReference>
<keyword evidence="7" id="KW-1185">Reference proteome</keyword>
<dbReference type="OrthoDB" id="9773308at2"/>
<dbReference type="InterPro" id="IPR011256">
    <property type="entry name" value="Reg_factor_effector_dom_sf"/>
</dbReference>
<gene>
    <name evidence="6" type="ORF">EJP77_00195</name>
</gene>
<dbReference type="EMBL" id="RZNX01000001">
    <property type="protein sequence ID" value="RUT35489.1"/>
    <property type="molecule type" value="Genomic_DNA"/>
</dbReference>
<dbReference type="SMART" id="SM00422">
    <property type="entry name" value="HTH_MERR"/>
    <property type="match status" value="1"/>
</dbReference>
<evidence type="ECO:0000313" key="7">
    <source>
        <dbReference type="Proteomes" id="UP000272464"/>
    </source>
</evidence>
<evidence type="ECO:0000256" key="4">
    <source>
        <dbReference type="ARBA" id="ARBA00023163"/>
    </source>
</evidence>
<dbReference type="Gene3D" id="1.10.1660.10">
    <property type="match status" value="1"/>
</dbReference>
<dbReference type="Pfam" id="PF06445">
    <property type="entry name" value="GyrI-like"/>
    <property type="match status" value="1"/>
</dbReference>
<proteinExistence type="predicted"/>
<comment type="caution">
    <text evidence="6">The sequence shown here is derived from an EMBL/GenBank/DDBJ whole genome shotgun (WGS) entry which is preliminary data.</text>
</comment>
<dbReference type="Pfam" id="PF13411">
    <property type="entry name" value="MerR_1"/>
    <property type="match status" value="1"/>
</dbReference>
<evidence type="ECO:0000256" key="2">
    <source>
        <dbReference type="ARBA" id="ARBA00023015"/>
    </source>
</evidence>
<keyword evidence="4" id="KW-0804">Transcription</keyword>
<dbReference type="InterPro" id="IPR047057">
    <property type="entry name" value="MerR_fam"/>
</dbReference>
<evidence type="ECO:0000256" key="1">
    <source>
        <dbReference type="ARBA" id="ARBA00022491"/>
    </source>
</evidence>
<evidence type="ECO:0000259" key="5">
    <source>
        <dbReference type="PROSITE" id="PS50937"/>
    </source>
</evidence>
<evidence type="ECO:0000256" key="3">
    <source>
        <dbReference type="ARBA" id="ARBA00023125"/>
    </source>
</evidence>
<reference evidence="6 7" key="1">
    <citation type="submission" date="2018-12" db="EMBL/GenBank/DDBJ databases">
        <authorList>
            <person name="Sun L."/>
            <person name="Chen Z."/>
        </authorList>
    </citation>
    <scope>NUCLEOTIDE SEQUENCE [LARGE SCALE GENOMIC DNA]</scope>
    <source>
        <strain evidence="6 7">3-5-3</strain>
    </source>
</reference>
<dbReference type="PROSITE" id="PS50937">
    <property type="entry name" value="HTH_MERR_2"/>
    <property type="match status" value="1"/>
</dbReference>
<accession>A0A433XN61</accession>
<protein>
    <submittedName>
        <fullName evidence="6">MerR family transcriptional regulator</fullName>
    </submittedName>
</protein>
<dbReference type="SUPFAM" id="SSF55136">
    <property type="entry name" value="Probable bacterial effector-binding domain"/>
    <property type="match status" value="1"/>
</dbReference>
<name>A0A433XN61_9BACL</name>
<dbReference type="GO" id="GO:0003677">
    <property type="term" value="F:DNA binding"/>
    <property type="evidence" value="ECO:0007669"/>
    <property type="project" value="UniProtKB-KW"/>
</dbReference>
<keyword evidence="1" id="KW-0678">Repressor</keyword>
<dbReference type="RefSeq" id="WP_127197189.1">
    <property type="nucleotide sequence ID" value="NZ_RZNX01000001.1"/>
</dbReference>
<keyword evidence="3" id="KW-0238">DNA-binding</keyword>
<dbReference type="PROSITE" id="PS00552">
    <property type="entry name" value="HTH_MERR_1"/>
    <property type="match status" value="1"/>
</dbReference>
<dbReference type="InterPro" id="IPR000551">
    <property type="entry name" value="MerR-type_HTH_dom"/>
</dbReference>
<sequence length="294" mass="33417">MAKDQLYTIGQAAKICNLSVQTLRFYDKINLVKPGETDPLTGYRYYSNINLLHIKIVQDMKLLQFSLEEIAQLIGSKSLDEIRTMMIQKHEETVSKLISLRQVAGSLEQRIGQLDFLKGLGSGIPETDVLVELKYMPQRTVASQRGRSGCGLESSVVGFTELYHFIEQAGLQADGYIMTIYHEDLLTFDRDDVDLERCIPVRLEQGELKGHVQQYADYLRTIPEGNYITALYCGIPNADSCKQIYQRLLTWMDAGGYEASGPAIEQYLVDMSQMMKPEEFIVELQVPVRKRLTL</sequence>
<dbReference type="SMART" id="SM00871">
    <property type="entry name" value="AraC_E_bind"/>
    <property type="match status" value="1"/>
</dbReference>
<dbReference type="InterPro" id="IPR009061">
    <property type="entry name" value="DNA-bd_dom_put_sf"/>
</dbReference>
<dbReference type="GO" id="GO:0003700">
    <property type="term" value="F:DNA-binding transcription factor activity"/>
    <property type="evidence" value="ECO:0007669"/>
    <property type="project" value="InterPro"/>
</dbReference>